<proteinExistence type="predicted"/>
<dbReference type="AlphaFoldDB" id="A0A5N4AW57"/>
<evidence type="ECO:0000259" key="1">
    <source>
        <dbReference type="Pfam" id="PF24764"/>
    </source>
</evidence>
<reference evidence="2 3" key="1">
    <citation type="journal article" date="2018" name="Elife">
        <title>Firefly genomes illuminate parallel origins of bioluminescence in beetles.</title>
        <authorList>
            <person name="Fallon T.R."/>
            <person name="Lower S.E."/>
            <person name="Chang C.H."/>
            <person name="Bessho-Uehara M."/>
            <person name="Martin G.J."/>
            <person name="Bewick A.J."/>
            <person name="Behringer M."/>
            <person name="Debat H.J."/>
            <person name="Wong I."/>
            <person name="Day J.C."/>
            <person name="Suvorov A."/>
            <person name="Silva C.J."/>
            <person name="Stanger-Hall K.F."/>
            <person name="Hall D.W."/>
            <person name="Schmitz R.J."/>
            <person name="Nelson D.R."/>
            <person name="Lewis S.M."/>
            <person name="Shigenobu S."/>
            <person name="Bybee S.M."/>
            <person name="Larracuente A.M."/>
            <person name="Oba Y."/>
            <person name="Weng J.K."/>
        </authorList>
    </citation>
    <scope>NUCLEOTIDE SEQUENCE [LARGE SCALE GENOMIC DNA]</scope>
    <source>
        <strain evidence="2">1611_PpyrPB1</strain>
        <tissue evidence="2">Whole body</tissue>
    </source>
</reference>
<dbReference type="EMBL" id="VVIM01000002">
    <property type="protein sequence ID" value="KAB0801592.1"/>
    <property type="molecule type" value="Genomic_DNA"/>
</dbReference>
<dbReference type="Proteomes" id="UP000327044">
    <property type="component" value="Unassembled WGS sequence"/>
</dbReference>
<name>A0A5N4AW57_PHOPY</name>
<accession>A0A5N4AW57</accession>
<evidence type="ECO:0000313" key="3">
    <source>
        <dbReference type="Proteomes" id="UP000327044"/>
    </source>
</evidence>
<organism evidence="2 3">
    <name type="scientific">Photinus pyralis</name>
    <name type="common">Common eastern firefly</name>
    <name type="synonym">Lampyris pyralis</name>
    <dbReference type="NCBI Taxonomy" id="7054"/>
    <lineage>
        <taxon>Eukaryota</taxon>
        <taxon>Metazoa</taxon>
        <taxon>Ecdysozoa</taxon>
        <taxon>Arthropoda</taxon>
        <taxon>Hexapoda</taxon>
        <taxon>Insecta</taxon>
        <taxon>Pterygota</taxon>
        <taxon>Neoptera</taxon>
        <taxon>Endopterygota</taxon>
        <taxon>Coleoptera</taxon>
        <taxon>Polyphaga</taxon>
        <taxon>Elateriformia</taxon>
        <taxon>Elateroidea</taxon>
        <taxon>Lampyridae</taxon>
        <taxon>Lampyrinae</taxon>
        <taxon>Photinus</taxon>
    </lineage>
</organism>
<dbReference type="Pfam" id="PF24764">
    <property type="entry name" value="rva_4"/>
    <property type="match status" value="1"/>
</dbReference>
<protein>
    <recommendedName>
        <fullName evidence="1">Integrase core domain-containing protein</fullName>
    </recommendedName>
</protein>
<keyword evidence="3" id="KW-1185">Reference proteome</keyword>
<sequence>MSETQLITFYFTLGLSNDEILAFLKVQHNCNISLRTLKRRLKNLKLFRKKGYSPINQVATYLFKDTVRQETIRRLLKSIDPVGVEIRTRRRLRRRQYNNKGPNYLWHVDSYDKLKPFGIGINGCIDGFSRHIMWMKAGRTNNNPRVIGGYFVDTIQKIGGIPLTIRADMGTENRHIEQMQVFFRRDTGINIHRPAFLYGKSTANQKIECWWGILRKHNAEFWMNLFKKIQDDGYFNGSYLEKALIQFCFLRIIQSELNSVVLEWNSHNISSSKNSILPRGKPLIMYHIPEIYRSNDYLISVEFDDLEIAREECVFLDQECPCDKDVFELCNILLNEAAVENIPSDPYNAIDVTSTGFNFAAHKTKCIHFTRKHRQDNPPHTLNNIQLEYKSQIKYLGVIFDSKLTWAPHIKKLRTDCKRPLDIIKTVSHTRWGSNKESLLRIFDTLVQSKIDYAGFITVSRNKRLNKLVESRPTISYRRFQIKPSN</sequence>
<dbReference type="InterPro" id="IPR058913">
    <property type="entry name" value="Integrase_dom_put"/>
</dbReference>
<comment type="caution">
    <text evidence="2">The sequence shown here is derived from an EMBL/GenBank/DDBJ whole genome shotgun (WGS) entry which is preliminary data.</text>
</comment>
<evidence type="ECO:0000313" key="2">
    <source>
        <dbReference type="EMBL" id="KAB0801592.1"/>
    </source>
</evidence>
<gene>
    <name evidence="2" type="ORF">PPYR_03778</name>
</gene>
<dbReference type="InParanoid" id="A0A5N4AW57"/>
<dbReference type="PANTHER" id="PTHR46791">
    <property type="entry name" value="EXPRESSED PROTEIN"/>
    <property type="match status" value="1"/>
</dbReference>
<feature type="domain" description="Integrase core" evidence="1">
    <location>
        <begin position="97"/>
        <end position="274"/>
    </location>
</feature>
<dbReference type="PANTHER" id="PTHR46791:SF13">
    <property type="entry name" value="CLR5 DOMAIN-CONTAINING PROTEIN"/>
    <property type="match status" value="1"/>
</dbReference>